<dbReference type="RefSeq" id="XP_028479643.1">
    <property type="nucleotide sequence ID" value="XM_028620671.1"/>
</dbReference>
<proteinExistence type="predicted"/>
<dbReference type="Proteomes" id="UP000279236">
    <property type="component" value="Unassembled WGS sequence"/>
</dbReference>
<evidence type="ECO:0000313" key="1">
    <source>
        <dbReference type="EMBL" id="RSH86858.1"/>
    </source>
</evidence>
<comment type="caution">
    <text evidence="1">The sequence shown here is derived from an EMBL/GenBank/DDBJ whole genome shotgun (WGS) entry which is preliminary data.</text>
</comment>
<dbReference type="GeneID" id="39589679"/>
<gene>
    <name evidence="1" type="ORF">EHS24_005136</name>
</gene>
<protein>
    <submittedName>
        <fullName evidence="1">Uncharacterized protein</fullName>
    </submittedName>
</protein>
<keyword evidence="2" id="KW-1185">Reference proteome</keyword>
<organism evidence="1 2">
    <name type="scientific">Apiotrichum porosum</name>
    <dbReference type="NCBI Taxonomy" id="105984"/>
    <lineage>
        <taxon>Eukaryota</taxon>
        <taxon>Fungi</taxon>
        <taxon>Dikarya</taxon>
        <taxon>Basidiomycota</taxon>
        <taxon>Agaricomycotina</taxon>
        <taxon>Tremellomycetes</taxon>
        <taxon>Trichosporonales</taxon>
        <taxon>Trichosporonaceae</taxon>
        <taxon>Apiotrichum</taxon>
    </lineage>
</organism>
<dbReference type="AlphaFoldDB" id="A0A427Y6Z7"/>
<dbReference type="EMBL" id="RSCE01000002">
    <property type="protein sequence ID" value="RSH86858.1"/>
    <property type="molecule type" value="Genomic_DNA"/>
</dbReference>
<reference evidence="1 2" key="1">
    <citation type="submission" date="2018-11" db="EMBL/GenBank/DDBJ databases">
        <title>Genome sequence of Apiotrichum porosum DSM 27194.</title>
        <authorList>
            <person name="Aliyu H."/>
            <person name="Gorte O."/>
            <person name="Ochsenreither K."/>
        </authorList>
    </citation>
    <scope>NUCLEOTIDE SEQUENCE [LARGE SCALE GENOMIC DNA]</scope>
    <source>
        <strain evidence="1 2">DSM 27194</strain>
    </source>
</reference>
<name>A0A427Y6Z7_9TREE</name>
<sequence length="290" mass="32509">MDDPRILVDWEMFPHILDSILYYSSDETLSALRATSRALRTKVDAIFATHVVFNEWNRVPGTPAGNKLPCSYQKGVLPDHLMPRVNVVDMGLTHKPSSPSIKVVGVRRGSVRATKPAPKPKLDTWHGKNVQVVRTNLQPLVPFLMQFPQRLPPARQLIAFIPISRQTRVAYVHTLPDTVERVVFRLEFGTGCVEYFPTTGSGTPPSNTTVKARPGTATLVLPCSPTALPNTLREMVIIYPDRSRPHGSLQPLLPLQLHGLNDLLEWHPAIKFTIVGEDQFGRLPNIDKWR</sequence>
<evidence type="ECO:0000313" key="2">
    <source>
        <dbReference type="Proteomes" id="UP000279236"/>
    </source>
</evidence>
<accession>A0A427Y6Z7</accession>